<dbReference type="Proteomes" id="UP000271227">
    <property type="component" value="Unassembled WGS sequence"/>
</dbReference>
<sequence>MSRTRPMSKTRRSVDVFNLSFLDVVSCGFGAVVLLLVIVKVSGPDQIARIAEDLTATVQRLQQENVRIVRETQRVDTALAGTRDALAAARASLASLEDERARLSAKIAIQDREYAAQSAIEAELRTAQQSLSEEMRRLLDAQSRATVDNAVIGGIPVDSEYIIFIIDTSGSMHGAAWPLVLSKVEQVLRIYPEVRGFQVMNDMGNYMFSHYAGRWIPDTPARRETVIKRLRTWAPFSNSSPVEGITRSIRQFAAGDKKISLYIFGDDFAAGSVEAVVRAVDQANYVDTDGNPRVRIHAIGFPTLFALQGDISENSTRFAALMRALAQDNGGSFVGLNSRFEPPRHRGGPPARRGGFR</sequence>
<evidence type="ECO:0000313" key="4">
    <source>
        <dbReference type="EMBL" id="RMB12667.1"/>
    </source>
</evidence>
<reference evidence="4 5" key="1">
    <citation type="submission" date="2018-10" db="EMBL/GenBank/DDBJ databases">
        <title>Genomic Encyclopedia of Archaeal and Bacterial Type Strains, Phase II (KMG-II): from individual species to whole genera.</title>
        <authorList>
            <person name="Goeker M."/>
        </authorList>
    </citation>
    <scope>NUCLEOTIDE SEQUENCE [LARGE SCALE GENOMIC DNA]</scope>
    <source>
        <strain evidence="4 5">DSM 25217</strain>
    </source>
</reference>
<feature type="compositionally biased region" description="Low complexity" evidence="2">
    <location>
        <begin position="348"/>
        <end position="357"/>
    </location>
</feature>
<dbReference type="InParanoid" id="A0A3M0CUB2"/>
<accession>A0A3M0CUB2</accession>
<keyword evidence="3" id="KW-0812">Transmembrane</keyword>
<dbReference type="Gene3D" id="3.40.50.410">
    <property type="entry name" value="von Willebrand factor, type A domain"/>
    <property type="match status" value="1"/>
</dbReference>
<evidence type="ECO:0000256" key="3">
    <source>
        <dbReference type="SAM" id="Phobius"/>
    </source>
</evidence>
<organism evidence="4 5">
    <name type="scientific">Eilatimonas milleporae</name>
    <dbReference type="NCBI Taxonomy" id="911205"/>
    <lineage>
        <taxon>Bacteria</taxon>
        <taxon>Pseudomonadati</taxon>
        <taxon>Pseudomonadota</taxon>
        <taxon>Alphaproteobacteria</taxon>
        <taxon>Kordiimonadales</taxon>
        <taxon>Kordiimonadaceae</taxon>
        <taxon>Eilatimonas</taxon>
    </lineage>
</organism>
<evidence type="ECO:0008006" key="6">
    <source>
        <dbReference type="Google" id="ProtNLM"/>
    </source>
</evidence>
<evidence type="ECO:0000256" key="1">
    <source>
        <dbReference type="SAM" id="Coils"/>
    </source>
</evidence>
<dbReference type="SUPFAM" id="SSF53300">
    <property type="entry name" value="vWA-like"/>
    <property type="match status" value="1"/>
</dbReference>
<feature type="transmembrane region" description="Helical" evidence="3">
    <location>
        <begin position="21"/>
        <end position="39"/>
    </location>
</feature>
<evidence type="ECO:0000313" key="5">
    <source>
        <dbReference type="Proteomes" id="UP000271227"/>
    </source>
</evidence>
<feature type="coiled-coil region" evidence="1">
    <location>
        <begin position="51"/>
        <end position="113"/>
    </location>
</feature>
<keyword evidence="1" id="KW-0175">Coiled coil</keyword>
<evidence type="ECO:0000256" key="2">
    <source>
        <dbReference type="SAM" id="MobiDB-lite"/>
    </source>
</evidence>
<dbReference type="AlphaFoldDB" id="A0A3M0CUB2"/>
<keyword evidence="3" id="KW-1133">Transmembrane helix</keyword>
<name>A0A3M0CUB2_9PROT</name>
<keyword evidence="5" id="KW-1185">Reference proteome</keyword>
<dbReference type="InterPro" id="IPR036465">
    <property type="entry name" value="vWFA_dom_sf"/>
</dbReference>
<protein>
    <recommendedName>
        <fullName evidence="6">von Willebrand factor type A domain-containing protein</fullName>
    </recommendedName>
</protein>
<feature type="region of interest" description="Disordered" evidence="2">
    <location>
        <begin position="336"/>
        <end position="357"/>
    </location>
</feature>
<keyword evidence="3" id="KW-0472">Membrane</keyword>
<proteinExistence type="predicted"/>
<comment type="caution">
    <text evidence="4">The sequence shown here is derived from an EMBL/GenBank/DDBJ whole genome shotgun (WGS) entry which is preliminary data.</text>
</comment>
<gene>
    <name evidence="4" type="ORF">BXY39_0090</name>
</gene>
<dbReference type="EMBL" id="REFR01000002">
    <property type="protein sequence ID" value="RMB12667.1"/>
    <property type="molecule type" value="Genomic_DNA"/>
</dbReference>